<feature type="binding site" evidence="8">
    <location>
        <position position="188"/>
    </location>
    <ligand>
        <name>pyridoxal 5'-phosphate</name>
        <dbReference type="ChEBI" id="CHEBI:597326"/>
    </ligand>
</feature>
<comment type="subunit">
    <text evidence="3 8">Homodimer.</text>
</comment>
<evidence type="ECO:0000256" key="3">
    <source>
        <dbReference type="ARBA" id="ARBA00011738"/>
    </source>
</evidence>
<dbReference type="Gene3D" id="3.40.640.10">
    <property type="entry name" value="Type I PLP-dependent aspartate aminotransferase-like (Major domain)"/>
    <property type="match status" value="1"/>
</dbReference>
<dbReference type="Gene3D" id="3.90.1150.10">
    <property type="entry name" value="Aspartate Aminotransferase, domain 1"/>
    <property type="match status" value="1"/>
</dbReference>
<dbReference type="InterPro" id="IPR015422">
    <property type="entry name" value="PyrdxlP-dep_Trfase_small"/>
</dbReference>
<dbReference type="KEGG" id="cbw:RR42_m0186"/>
<keyword evidence="12" id="KW-1185">Reference proteome</keyword>
<name>A0A0C4YAR8_9BURK</name>
<dbReference type="AlphaFoldDB" id="A0A0C4YAR8"/>
<comment type="function">
    <text evidence="8">Catalyzes the decarboxylative condensation of pimeloyl-[acyl-carrier protein] and L-alanine to produce 8-amino-7-oxononanoate (AON), [acyl-carrier protein], and carbon dioxide.</text>
</comment>
<evidence type="ECO:0000313" key="12">
    <source>
        <dbReference type="Proteomes" id="UP000031843"/>
    </source>
</evidence>
<evidence type="ECO:0000256" key="2">
    <source>
        <dbReference type="ARBA" id="ARBA00004746"/>
    </source>
</evidence>
<dbReference type="Pfam" id="PF00155">
    <property type="entry name" value="Aminotran_1_2"/>
    <property type="match status" value="1"/>
</dbReference>
<dbReference type="EMBL" id="CP010536">
    <property type="protein sequence ID" value="AJG17601.1"/>
    <property type="molecule type" value="Genomic_DNA"/>
</dbReference>
<dbReference type="OrthoDB" id="9807157at2"/>
<dbReference type="PANTHER" id="PTHR13693">
    <property type="entry name" value="CLASS II AMINOTRANSFERASE/8-AMINO-7-OXONONANOATE SYNTHASE"/>
    <property type="match status" value="1"/>
</dbReference>
<evidence type="ECO:0000256" key="8">
    <source>
        <dbReference type="HAMAP-Rule" id="MF_01693"/>
    </source>
</evidence>
<evidence type="ECO:0000256" key="6">
    <source>
        <dbReference type="ARBA" id="ARBA00022898"/>
    </source>
</evidence>
<proteinExistence type="inferred from homology"/>
<dbReference type="GO" id="GO:0030170">
    <property type="term" value="F:pyridoxal phosphate binding"/>
    <property type="evidence" value="ECO:0007669"/>
    <property type="project" value="UniProtKB-UniRule"/>
</dbReference>
<accession>A0A0C4YAR8</accession>
<dbReference type="InterPro" id="IPR022834">
    <property type="entry name" value="AONS_Proteobacteria"/>
</dbReference>
<comment type="cofactor">
    <cofactor evidence="1 8 9">
        <name>pyridoxal 5'-phosphate</name>
        <dbReference type="ChEBI" id="CHEBI:597326"/>
    </cofactor>
</comment>
<gene>
    <name evidence="8" type="primary">bioF</name>
    <name evidence="11" type="ORF">RR42_m0186</name>
</gene>
<feature type="binding site" evidence="8">
    <location>
        <position position="216"/>
    </location>
    <ligand>
        <name>pyridoxal 5'-phosphate</name>
        <dbReference type="ChEBI" id="CHEBI:597326"/>
    </ligand>
</feature>
<reference evidence="11 12" key="1">
    <citation type="journal article" date="2015" name="Genome Announc.">
        <title>Complete Genome Sequence of Cupriavidus basilensis 4G11, Isolated from the Oak Ridge Field Research Center Site.</title>
        <authorList>
            <person name="Ray J."/>
            <person name="Waters R.J."/>
            <person name="Skerker J.M."/>
            <person name="Kuehl J.V."/>
            <person name="Price M.N."/>
            <person name="Huang J."/>
            <person name="Chakraborty R."/>
            <person name="Arkin A.P."/>
            <person name="Deutschbauer A."/>
        </authorList>
    </citation>
    <scope>NUCLEOTIDE SEQUENCE [LARGE SCALE GENOMIC DNA]</scope>
    <source>
        <strain evidence="11">4G11</strain>
    </source>
</reference>
<dbReference type="EC" id="2.3.1.47" evidence="8"/>
<dbReference type="Proteomes" id="UP000031843">
    <property type="component" value="Chromosome main"/>
</dbReference>
<dbReference type="HAMAP" id="MF_01693">
    <property type="entry name" value="BioF_aminotrans_2"/>
    <property type="match status" value="1"/>
</dbReference>
<feature type="binding site" evidence="8">
    <location>
        <position position="244"/>
    </location>
    <ligand>
        <name>pyridoxal 5'-phosphate</name>
        <dbReference type="ChEBI" id="CHEBI:597326"/>
    </ligand>
</feature>
<comment type="similarity">
    <text evidence="8">Belongs to the class-II pyridoxal-phosphate-dependent aminotransferase family. BioF subfamily.</text>
</comment>
<dbReference type="NCBIfam" id="TIGR00858">
    <property type="entry name" value="bioF"/>
    <property type="match status" value="1"/>
</dbReference>
<comment type="catalytic activity">
    <reaction evidence="7 8">
        <text>6-carboxyhexanoyl-[ACP] + L-alanine + H(+) = (8S)-8-amino-7-oxononanoate + holo-[ACP] + CO2</text>
        <dbReference type="Rhea" id="RHEA:42288"/>
        <dbReference type="Rhea" id="RHEA-COMP:9685"/>
        <dbReference type="Rhea" id="RHEA-COMP:9955"/>
        <dbReference type="ChEBI" id="CHEBI:15378"/>
        <dbReference type="ChEBI" id="CHEBI:16526"/>
        <dbReference type="ChEBI" id="CHEBI:57972"/>
        <dbReference type="ChEBI" id="CHEBI:64479"/>
        <dbReference type="ChEBI" id="CHEBI:78846"/>
        <dbReference type="ChEBI" id="CHEBI:149468"/>
        <dbReference type="EC" id="2.3.1.47"/>
    </reaction>
</comment>
<dbReference type="PANTHER" id="PTHR13693:SF100">
    <property type="entry name" value="8-AMINO-7-OXONONANOATE SYNTHASE"/>
    <property type="match status" value="1"/>
</dbReference>
<dbReference type="InterPro" id="IPR004723">
    <property type="entry name" value="AONS_Archaea/Proteobacteria"/>
</dbReference>
<dbReference type="InterPro" id="IPR015424">
    <property type="entry name" value="PyrdxlP-dep_Trfase"/>
</dbReference>
<keyword evidence="5 8" id="KW-0093">Biotin biosynthesis</keyword>
<evidence type="ECO:0000256" key="4">
    <source>
        <dbReference type="ARBA" id="ARBA00022679"/>
    </source>
</evidence>
<feature type="domain" description="Aminotransferase class I/classII large" evidence="10">
    <location>
        <begin position="47"/>
        <end position="395"/>
    </location>
</feature>
<protein>
    <recommendedName>
        <fullName evidence="8">8-amino-7-oxononanoate synthase</fullName>
        <shortName evidence="8">AONS</shortName>
        <ecNumber evidence="8">2.3.1.47</ecNumber>
    </recommendedName>
    <alternativeName>
        <fullName evidence="8">7-keto-8-amino-pelargonic acid synthase</fullName>
        <shortName evidence="8">7-KAP synthase</shortName>
        <shortName evidence="8">KAPA synthase</shortName>
    </alternativeName>
    <alternativeName>
        <fullName evidence="8">8-amino-7-ketopelargonate synthase</fullName>
    </alternativeName>
</protein>
<comment type="pathway">
    <text evidence="2 8">Cofactor biosynthesis; biotin biosynthesis.</text>
</comment>
<organism evidence="11 12">
    <name type="scientific">Cupriavidus basilensis</name>
    <dbReference type="NCBI Taxonomy" id="68895"/>
    <lineage>
        <taxon>Bacteria</taxon>
        <taxon>Pseudomonadati</taxon>
        <taxon>Pseudomonadota</taxon>
        <taxon>Betaproteobacteria</taxon>
        <taxon>Burkholderiales</taxon>
        <taxon>Burkholderiaceae</taxon>
        <taxon>Cupriavidus</taxon>
    </lineage>
</organism>
<evidence type="ECO:0000256" key="9">
    <source>
        <dbReference type="PIRSR" id="PIRSR604723-51"/>
    </source>
</evidence>
<feature type="modified residue" description="N6-(pyridoxal phosphate)lysine" evidence="8 9">
    <location>
        <position position="247"/>
    </location>
</feature>
<sequence>MLLEHLTLAAAERDEKALTRRRRTAYSACAPQQAVSDACGGEMHSLLTFCSNDYLGLANHPALIAAMAEGARQFGAGSGASHLVSGHSLAHHRLEGELAAWFAPNIPHAAALYFSTGYMANMAVLTALGSADATLFCEALNHASLIDGARLARAEVRRYAHRNMAELEGLLVASTSPLKLIVTDSVFSMDGDFAPLAELLALAERHDAWIILDDAHGFGVLGEQGHGVLEHLALTSPRFIYIGTLGKAAGVAGAFVAAHETIIDHLVNTARQYIYTTASPPAVAHALSASLALIAGDEGRQRRAQLDKLIHTLRSGLAGLTRAAGWRLGESSTAIQPVIVGDNVAALALSAALEADGIRVGAIRPPTVPVGTARLRITLSASHTVADVERLLASLASVVPRKEAS</sequence>
<keyword evidence="6 8" id="KW-0663">Pyridoxal phosphate</keyword>
<evidence type="ECO:0000259" key="10">
    <source>
        <dbReference type="Pfam" id="PF00155"/>
    </source>
</evidence>
<keyword evidence="11" id="KW-0012">Acyltransferase</keyword>
<feature type="binding site" evidence="8">
    <location>
        <position position="142"/>
    </location>
    <ligand>
        <name>substrate</name>
    </ligand>
</feature>
<dbReference type="InterPro" id="IPR004839">
    <property type="entry name" value="Aminotransferase_I/II_large"/>
</dbReference>
<feature type="binding site" evidence="8">
    <location>
        <begin position="117"/>
        <end position="118"/>
    </location>
    <ligand>
        <name>pyridoxal 5'-phosphate</name>
        <dbReference type="ChEBI" id="CHEBI:597326"/>
    </ligand>
</feature>
<evidence type="ECO:0000313" key="11">
    <source>
        <dbReference type="EMBL" id="AJG17601.1"/>
    </source>
</evidence>
<dbReference type="SUPFAM" id="SSF53383">
    <property type="entry name" value="PLP-dependent transferases"/>
    <property type="match status" value="1"/>
</dbReference>
<dbReference type="RefSeq" id="WP_043342968.1">
    <property type="nucleotide sequence ID" value="NZ_CP010536.1"/>
</dbReference>
<evidence type="ECO:0000256" key="7">
    <source>
        <dbReference type="ARBA" id="ARBA00047715"/>
    </source>
</evidence>
<dbReference type="InterPro" id="IPR015421">
    <property type="entry name" value="PyrdxlP-dep_Trfase_major"/>
</dbReference>
<dbReference type="InterPro" id="IPR050087">
    <property type="entry name" value="AON_synthase_class-II"/>
</dbReference>
<feature type="binding site" evidence="8">
    <location>
        <position position="20"/>
    </location>
    <ligand>
        <name>substrate</name>
    </ligand>
</feature>
<dbReference type="GO" id="GO:0009102">
    <property type="term" value="P:biotin biosynthetic process"/>
    <property type="evidence" value="ECO:0007669"/>
    <property type="project" value="UniProtKB-UniRule"/>
</dbReference>
<feature type="binding site" evidence="8">
    <location>
        <position position="367"/>
    </location>
    <ligand>
        <name>substrate</name>
    </ligand>
</feature>
<evidence type="ECO:0000256" key="1">
    <source>
        <dbReference type="ARBA" id="ARBA00001933"/>
    </source>
</evidence>
<evidence type="ECO:0000256" key="5">
    <source>
        <dbReference type="ARBA" id="ARBA00022756"/>
    </source>
</evidence>
<keyword evidence="4 8" id="KW-0808">Transferase</keyword>
<dbReference type="UniPathway" id="UPA00078"/>
<dbReference type="GO" id="GO:0008710">
    <property type="term" value="F:8-amino-7-oxononanoate synthase activity"/>
    <property type="evidence" value="ECO:0007669"/>
    <property type="project" value="UniProtKB-UniRule"/>
</dbReference>
<dbReference type="STRING" id="68895.RR42_m0186"/>